<dbReference type="PANTHER" id="PTHR17630:SF105">
    <property type="entry name" value="DIENELACTONE HYDROLASE FAMILY PROTEIN (AFU_ORTHOLOGUE AFUA_4G08790)"/>
    <property type="match status" value="1"/>
</dbReference>
<dbReference type="Pfam" id="PF01738">
    <property type="entry name" value="DLH"/>
    <property type="match status" value="1"/>
</dbReference>
<feature type="domain" description="Dienelactone hydrolase" evidence="1">
    <location>
        <begin position="31"/>
        <end position="290"/>
    </location>
</feature>
<evidence type="ECO:0000259" key="1">
    <source>
        <dbReference type="Pfam" id="PF01738"/>
    </source>
</evidence>
<keyword evidence="3" id="KW-1185">Reference proteome</keyword>
<sequence>MAGYCRDCFTGTVETDGTHTGSEQQLHGRPTYVATPGPGIEPLGTVVIITDAFGWKFPNTRTLADSYARRVPCTVFVPDFMNGNALPAHTMALMEYEPPATDFFITRILKRTWSILKVIPSLIRFGMTCRHALAQPRIQSFLRSVRTSTTPTPPKVGAVGFCWGGLYAVELTHDVPANKVSVGDQEVGLIDCAFTAHPSLLTIPRDIEKVMRPLSVANGDNDSFMGRKNMASLKDILAGKNEAAGREVHESVIFPGAQHGFGVRRDWSDTLQKDCRDKCEDQAVAWFRRHFRSPE</sequence>
<comment type="caution">
    <text evidence="2">The sequence shown here is derived from an EMBL/GenBank/DDBJ whole genome shotgun (WGS) entry which is preliminary data.</text>
</comment>
<dbReference type="InterPro" id="IPR029058">
    <property type="entry name" value="AB_hydrolase_fold"/>
</dbReference>
<protein>
    <submittedName>
        <fullName evidence="2">Alpha/Beta hydrolase protein</fullName>
    </submittedName>
</protein>
<name>A0AA39YDG4_9PEZI</name>
<reference evidence="2" key="1">
    <citation type="submission" date="2023-06" db="EMBL/GenBank/DDBJ databases">
        <title>Genome-scale phylogeny and comparative genomics of the fungal order Sordariales.</title>
        <authorList>
            <consortium name="Lawrence Berkeley National Laboratory"/>
            <person name="Hensen N."/>
            <person name="Bonometti L."/>
            <person name="Westerberg I."/>
            <person name="Brannstrom I.O."/>
            <person name="Guillou S."/>
            <person name="Cros-Aarteil S."/>
            <person name="Calhoun S."/>
            <person name="Haridas S."/>
            <person name="Kuo A."/>
            <person name="Mondo S."/>
            <person name="Pangilinan J."/>
            <person name="Riley R."/>
            <person name="Labutti K."/>
            <person name="Andreopoulos B."/>
            <person name="Lipzen A."/>
            <person name="Chen C."/>
            <person name="Yanf M."/>
            <person name="Daum C."/>
            <person name="Ng V."/>
            <person name="Clum A."/>
            <person name="Steindorff A."/>
            <person name="Ohm R."/>
            <person name="Martin F."/>
            <person name="Silar P."/>
            <person name="Natvig D."/>
            <person name="Lalanne C."/>
            <person name="Gautier V."/>
            <person name="Ament-Velasquez S.L."/>
            <person name="Kruys A."/>
            <person name="Hutchinson M.I."/>
            <person name="Powell A.J."/>
            <person name="Barry K."/>
            <person name="Miller A.N."/>
            <person name="Grigoriev I.V."/>
            <person name="Debuchy R."/>
            <person name="Gladieux P."/>
            <person name="Thoren M.H."/>
            <person name="Johannesson H."/>
        </authorList>
    </citation>
    <scope>NUCLEOTIDE SEQUENCE</scope>
    <source>
        <strain evidence="2">SMH2532-1</strain>
    </source>
</reference>
<dbReference type="GO" id="GO:0016787">
    <property type="term" value="F:hydrolase activity"/>
    <property type="evidence" value="ECO:0007669"/>
    <property type="project" value="UniProtKB-KW"/>
</dbReference>
<gene>
    <name evidence="2" type="ORF">B0T16DRAFT_326273</name>
</gene>
<dbReference type="Proteomes" id="UP001174936">
    <property type="component" value="Unassembled WGS sequence"/>
</dbReference>
<keyword evidence="2" id="KW-0378">Hydrolase</keyword>
<dbReference type="PANTHER" id="PTHR17630">
    <property type="entry name" value="DIENELACTONE HYDROLASE"/>
    <property type="match status" value="1"/>
</dbReference>
<dbReference type="AlphaFoldDB" id="A0AA39YDG4"/>
<dbReference type="EMBL" id="JAULSV010000003">
    <property type="protein sequence ID" value="KAK0649870.1"/>
    <property type="molecule type" value="Genomic_DNA"/>
</dbReference>
<accession>A0AA39YDG4</accession>
<dbReference type="SUPFAM" id="SSF53474">
    <property type="entry name" value="alpha/beta-Hydrolases"/>
    <property type="match status" value="1"/>
</dbReference>
<evidence type="ECO:0000313" key="2">
    <source>
        <dbReference type="EMBL" id="KAK0649870.1"/>
    </source>
</evidence>
<dbReference type="Gene3D" id="3.40.50.1820">
    <property type="entry name" value="alpha/beta hydrolase"/>
    <property type="match status" value="1"/>
</dbReference>
<evidence type="ECO:0000313" key="3">
    <source>
        <dbReference type="Proteomes" id="UP001174936"/>
    </source>
</evidence>
<dbReference type="InterPro" id="IPR002925">
    <property type="entry name" value="Dienelactn_hydro"/>
</dbReference>
<organism evidence="2 3">
    <name type="scientific">Cercophora newfieldiana</name>
    <dbReference type="NCBI Taxonomy" id="92897"/>
    <lineage>
        <taxon>Eukaryota</taxon>
        <taxon>Fungi</taxon>
        <taxon>Dikarya</taxon>
        <taxon>Ascomycota</taxon>
        <taxon>Pezizomycotina</taxon>
        <taxon>Sordariomycetes</taxon>
        <taxon>Sordariomycetidae</taxon>
        <taxon>Sordariales</taxon>
        <taxon>Lasiosphaeriaceae</taxon>
        <taxon>Cercophora</taxon>
    </lineage>
</organism>
<proteinExistence type="predicted"/>